<proteinExistence type="predicted"/>
<feature type="region of interest" description="Disordered" evidence="1">
    <location>
        <begin position="13"/>
        <end position="40"/>
    </location>
</feature>
<reference evidence="2 3" key="1">
    <citation type="submission" date="2024-11" db="EMBL/GenBank/DDBJ databases">
        <title>Chromosome-level genome assembly of Eucalyptus globulus Labill. provides insights into its genome evolution.</title>
        <authorList>
            <person name="Li X."/>
        </authorList>
    </citation>
    <scope>NUCLEOTIDE SEQUENCE [LARGE SCALE GENOMIC DNA]</scope>
    <source>
        <strain evidence="2">CL2024</strain>
        <tissue evidence="2">Fresh tender leaves</tissue>
    </source>
</reference>
<gene>
    <name evidence="2" type="ORF">ACJRO7_000717</name>
</gene>
<organism evidence="2 3">
    <name type="scientific">Eucalyptus globulus</name>
    <name type="common">Tasmanian blue gum</name>
    <dbReference type="NCBI Taxonomy" id="34317"/>
    <lineage>
        <taxon>Eukaryota</taxon>
        <taxon>Viridiplantae</taxon>
        <taxon>Streptophyta</taxon>
        <taxon>Embryophyta</taxon>
        <taxon>Tracheophyta</taxon>
        <taxon>Spermatophyta</taxon>
        <taxon>Magnoliopsida</taxon>
        <taxon>eudicotyledons</taxon>
        <taxon>Gunneridae</taxon>
        <taxon>Pentapetalae</taxon>
        <taxon>rosids</taxon>
        <taxon>malvids</taxon>
        <taxon>Myrtales</taxon>
        <taxon>Myrtaceae</taxon>
        <taxon>Myrtoideae</taxon>
        <taxon>Eucalypteae</taxon>
        <taxon>Eucalyptus</taxon>
    </lineage>
</organism>
<feature type="compositionally biased region" description="Low complexity" evidence="1">
    <location>
        <begin position="18"/>
        <end position="31"/>
    </location>
</feature>
<sequence length="99" mass="10345">MAAGALGISVSWRRESARAGGEAEAASGGTARESDRGAGSCGLSIRSGAVAASRQWLAIWHGLQCMEARRRDKTERQISGQICCGGGDRRGERRAAAQI</sequence>
<comment type="caution">
    <text evidence="2">The sequence shown here is derived from an EMBL/GenBank/DDBJ whole genome shotgun (WGS) entry which is preliminary data.</text>
</comment>
<evidence type="ECO:0000256" key="1">
    <source>
        <dbReference type="SAM" id="MobiDB-lite"/>
    </source>
</evidence>
<name>A0ABD3LNJ4_EUCGL</name>
<evidence type="ECO:0000313" key="3">
    <source>
        <dbReference type="Proteomes" id="UP001634007"/>
    </source>
</evidence>
<accession>A0ABD3LNJ4</accession>
<protein>
    <submittedName>
        <fullName evidence="2">Uncharacterized protein</fullName>
    </submittedName>
</protein>
<evidence type="ECO:0000313" key="2">
    <source>
        <dbReference type="EMBL" id="KAL3753365.1"/>
    </source>
</evidence>
<dbReference type="EMBL" id="JBJKBG010000001">
    <property type="protein sequence ID" value="KAL3753365.1"/>
    <property type="molecule type" value="Genomic_DNA"/>
</dbReference>
<dbReference type="AlphaFoldDB" id="A0ABD3LNJ4"/>
<keyword evidence="3" id="KW-1185">Reference proteome</keyword>
<dbReference type="Proteomes" id="UP001634007">
    <property type="component" value="Unassembled WGS sequence"/>
</dbReference>